<feature type="region of interest" description="Disordered" evidence="6">
    <location>
        <begin position="1"/>
        <end position="25"/>
    </location>
</feature>
<evidence type="ECO:0000256" key="6">
    <source>
        <dbReference type="SAM" id="MobiDB-lite"/>
    </source>
</evidence>
<proteinExistence type="inferred from homology"/>
<organism evidence="7">
    <name type="scientific">Salix viminalis</name>
    <name type="common">Common osier</name>
    <name type="synonym">Basket willow</name>
    <dbReference type="NCBI Taxonomy" id="40686"/>
    <lineage>
        <taxon>Eukaryota</taxon>
        <taxon>Viridiplantae</taxon>
        <taxon>Streptophyta</taxon>
        <taxon>Embryophyta</taxon>
        <taxon>Tracheophyta</taxon>
        <taxon>Spermatophyta</taxon>
        <taxon>Magnoliopsida</taxon>
        <taxon>eudicotyledons</taxon>
        <taxon>Gunneridae</taxon>
        <taxon>Pentapetalae</taxon>
        <taxon>rosids</taxon>
        <taxon>fabids</taxon>
        <taxon>Malpighiales</taxon>
        <taxon>Salicaceae</taxon>
        <taxon>Saliceae</taxon>
        <taxon>Salix</taxon>
    </lineage>
</organism>
<comment type="similarity">
    <text evidence="2 5">Belongs to the FPP/GGPP synthase family.</text>
</comment>
<evidence type="ECO:0000256" key="4">
    <source>
        <dbReference type="ARBA" id="ARBA00022842"/>
    </source>
</evidence>
<dbReference type="PANTHER" id="PTHR43281">
    <property type="entry name" value="FARNESYL DIPHOSPHATE SYNTHASE"/>
    <property type="match status" value="1"/>
</dbReference>
<dbReference type="Pfam" id="PF00348">
    <property type="entry name" value="polyprenyl_synt"/>
    <property type="match status" value="1"/>
</dbReference>
<name>A0A6N2L8P9_SALVM</name>
<keyword evidence="3" id="KW-0479">Metal-binding</keyword>
<keyword evidence="5" id="KW-0808">Transferase</keyword>
<dbReference type="GO" id="GO:0046872">
    <property type="term" value="F:metal ion binding"/>
    <property type="evidence" value="ECO:0007669"/>
    <property type="project" value="UniProtKB-KW"/>
</dbReference>
<dbReference type="Gene3D" id="1.10.600.10">
    <property type="entry name" value="Farnesyl Diphosphate Synthase"/>
    <property type="match status" value="1"/>
</dbReference>
<accession>A0A6N2L8P9</accession>
<protein>
    <submittedName>
        <fullName evidence="7">Uncharacterized protein</fullName>
    </submittedName>
</protein>
<evidence type="ECO:0000256" key="2">
    <source>
        <dbReference type="ARBA" id="ARBA00006706"/>
    </source>
</evidence>
<dbReference type="SUPFAM" id="SSF48576">
    <property type="entry name" value="Terpenoid synthases"/>
    <property type="match status" value="1"/>
</dbReference>
<gene>
    <name evidence="7" type="ORF">SVIM_LOCUS196819</name>
</gene>
<dbReference type="GO" id="GO:0008299">
    <property type="term" value="P:isoprenoid biosynthetic process"/>
    <property type="evidence" value="ECO:0007669"/>
    <property type="project" value="InterPro"/>
</dbReference>
<dbReference type="GO" id="GO:0004659">
    <property type="term" value="F:prenyltransferase activity"/>
    <property type="evidence" value="ECO:0007669"/>
    <property type="project" value="InterPro"/>
</dbReference>
<evidence type="ECO:0000256" key="1">
    <source>
        <dbReference type="ARBA" id="ARBA00001946"/>
    </source>
</evidence>
<dbReference type="InterPro" id="IPR000092">
    <property type="entry name" value="Polyprenyl_synt"/>
</dbReference>
<dbReference type="PANTHER" id="PTHR43281:SF6">
    <property type="entry name" value="HETERODIMERIC GERANYLGERANYL PYROPHOSPHATE SYNTHASE SMALL SUBUNIT, CHLOROPLASTIC-LIKE"/>
    <property type="match status" value="1"/>
</dbReference>
<dbReference type="AlphaFoldDB" id="A0A6N2L8P9"/>
<evidence type="ECO:0000313" key="7">
    <source>
        <dbReference type="EMBL" id="VFU37384.1"/>
    </source>
</evidence>
<dbReference type="EMBL" id="CAADRP010001236">
    <property type="protein sequence ID" value="VFU37384.1"/>
    <property type="molecule type" value="Genomic_DNA"/>
</dbReference>
<sequence>MPSSAAAIPAINGNPFLPHPRRSKPNRPLLFHRPRIVAVTATSTAAATSSTSYLTSVNDEIDAHLKQAIPIRPPLSVFEPMHHLTFAAPRTTAPALCIAACELVGGHRRQAMAAAAALRLMHAAALTRDHILSGRNRDRIGHSFGSNIELLTGDGMVPFGLELLARSDDLTQSNSERILRAIIEITQAMGSQGMAQGERNHSHHGRSDHSELVCRKKEAGIHGCAGAVGAILGGGTEEEIEKLRRYGLYVGSMQGVLSNWDERKEKVSMEKVLHELENLALQELEGFDRGNVQAISSLLGINFGDA</sequence>
<dbReference type="InterPro" id="IPR008949">
    <property type="entry name" value="Isoprenoid_synthase_dom_sf"/>
</dbReference>
<reference evidence="7" key="1">
    <citation type="submission" date="2019-03" db="EMBL/GenBank/DDBJ databases">
        <authorList>
            <person name="Mank J."/>
            <person name="Almeida P."/>
        </authorList>
    </citation>
    <scope>NUCLEOTIDE SEQUENCE</scope>
    <source>
        <strain evidence="7">78183</strain>
    </source>
</reference>
<evidence type="ECO:0000256" key="3">
    <source>
        <dbReference type="ARBA" id="ARBA00022723"/>
    </source>
</evidence>
<keyword evidence="4" id="KW-0460">Magnesium</keyword>
<evidence type="ECO:0000256" key="5">
    <source>
        <dbReference type="RuleBase" id="RU004466"/>
    </source>
</evidence>
<comment type="cofactor">
    <cofactor evidence="1">
        <name>Mg(2+)</name>
        <dbReference type="ChEBI" id="CHEBI:18420"/>
    </cofactor>
</comment>